<proteinExistence type="predicted"/>
<dbReference type="EMBL" id="HBUE01305269">
    <property type="protein sequence ID" value="CAG6580605.1"/>
    <property type="molecule type" value="Transcribed_RNA"/>
</dbReference>
<organism evidence="2">
    <name type="scientific">Culex pipiens</name>
    <name type="common">House mosquito</name>
    <dbReference type="NCBI Taxonomy" id="7175"/>
    <lineage>
        <taxon>Eukaryota</taxon>
        <taxon>Metazoa</taxon>
        <taxon>Ecdysozoa</taxon>
        <taxon>Arthropoda</taxon>
        <taxon>Hexapoda</taxon>
        <taxon>Insecta</taxon>
        <taxon>Pterygota</taxon>
        <taxon>Neoptera</taxon>
        <taxon>Endopterygota</taxon>
        <taxon>Diptera</taxon>
        <taxon>Nematocera</taxon>
        <taxon>Culicoidea</taxon>
        <taxon>Culicidae</taxon>
        <taxon>Culicinae</taxon>
        <taxon>Culicini</taxon>
        <taxon>Culex</taxon>
        <taxon>Culex</taxon>
    </lineage>
</organism>
<feature type="region of interest" description="Disordered" evidence="1">
    <location>
        <begin position="1"/>
        <end position="33"/>
    </location>
</feature>
<dbReference type="EMBL" id="HBUE01199160">
    <property type="protein sequence ID" value="CAG6528845.1"/>
    <property type="molecule type" value="Transcribed_RNA"/>
</dbReference>
<dbReference type="EMBL" id="HBUE01199161">
    <property type="protein sequence ID" value="CAG6528846.1"/>
    <property type="molecule type" value="Transcribed_RNA"/>
</dbReference>
<dbReference type="AlphaFoldDB" id="A0A8D8JVE6"/>
<dbReference type="EMBL" id="HBUE01305268">
    <property type="protein sequence ID" value="CAG6580604.1"/>
    <property type="molecule type" value="Transcribed_RNA"/>
</dbReference>
<sequence>MQNSSKHQTNPMSTHSVHAGHLADQERDSAKLDGGIVGHHLPIIEQRRVTAVEMIVRAGAADACADHSDATVSGQGRSRPAGCFTATTPTATARHQLARFQPQPLPVRVGRVGQY</sequence>
<feature type="compositionally biased region" description="Basic and acidic residues" evidence="1">
    <location>
        <begin position="21"/>
        <end position="31"/>
    </location>
</feature>
<evidence type="ECO:0000313" key="2">
    <source>
        <dbReference type="EMBL" id="CAG6580604.1"/>
    </source>
</evidence>
<evidence type="ECO:0000256" key="1">
    <source>
        <dbReference type="SAM" id="MobiDB-lite"/>
    </source>
</evidence>
<name>A0A8D8JVE6_CULPI</name>
<protein>
    <submittedName>
        <fullName evidence="2">(northern house mosquito) hypothetical protein</fullName>
    </submittedName>
</protein>
<reference evidence="2" key="1">
    <citation type="submission" date="2021-05" db="EMBL/GenBank/DDBJ databases">
        <authorList>
            <person name="Alioto T."/>
            <person name="Alioto T."/>
            <person name="Gomez Garrido J."/>
        </authorList>
    </citation>
    <scope>NUCLEOTIDE SEQUENCE</scope>
</reference>
<accession>A0A8D8JVE6</accession>
<feature type="compositionally biased region" description="Polar residues" evidence="1">
    <location>
        <begin position="1"/>
        <end position="16"/>
    </location>
</feature>